<evidence type="ECO:0000313" key="3">
    <source>
        <dbReference type="Proteomes" id="UP001230768"/>
    </source>
</evidence>
<gene>
    <name evidence="2" type="ORF">PSH88_28055</name>
</gene>
<name>A0ABY9H0G4_9PSED</name>
<accession>A0ABY9H0G4</accession>
<evidence type="ECO:0000313" key="2">
    <source>
        <dbReference type="EMBL" id="WLI21464.1"/>
    </source>
</evidence>
<protein>
    <submittedName>
        <fullName evidence="2">Uncharacterized protein</fullName>
    </submittedName>
</protein>
<reference evidence="2 3" key="1">
    <citation type="submission" date="2023-02" db="EMBL/GenBank/DDBJ databases">
        <title>Evolution of Hrp T3SS in non-pathogenic Pseudomonas fluorescens.</title>
        <authorList>
            <person name="Liao K."/>
            <person name="Wei H."/>
            <person name="Gu Y."/>
        </authorList>
    </citation>
    <scope>NUCLEOTIDE SEQUENCE [LARGE SCALE GENOMIC DNA]</scope>
    <source>
        <strain evidence="2 3">FP607</strain>
    </source>
</reference>
<evidence type="ECO:0000256" key="1">
    <source>
        <dbReference type="SAM" id="MobiDB-lite"/>
    </source>
</evidence>
<organism evidence="2 3">
    <name type="scientific">Pseudomonas wuhanensis</name>
    <dbReference type="NCBI Taxonomy" id="2954098"/>
    <lineage>
        <taxon>Bacteria</taxon>
        <taxon>Pseudomonadati</taxon>
        <taxon>Pseudomonadota</taxon>
        <taxon>Gammaproteobacteria</taxon>
        <taxon>Pseudomonadales</taxon>
        <taxon>Pseudomonadaceae</taxon>
        <taxon>Pseudomonas</taxon>
    </lineage>
</organism>
<proteinExistence type="predicted"/>
<keyword evidence="3" id="KW-1185">Reference proteome</keyword>
<dbReference type="Proteomes" id="UP001230768">
    <property type="component" value="Chromosome"/>
</dbReference>
<feature type="region of interest" description="Disordered" evidence="1">
    <location>
        <begin position="1"/>
        <end position="33"/>
    </location>
</feature>
<dbReference type="EMBL" id="CP117430">
    <property type="protein sequence ID" value="WLI21464.1"/>
    <property type="molecule type" value="Genomic_DNA"/>
</dbReference>
<sequence>MGCDRPTDPDDFAYWRQPRVQLQRLRPDHRGAR</sequence>